<evidence type="ECO:0000313" key="2">
    <source>
        <dbReference type="EnsemblMetazoa" id="ISCW021355-PA"/>
    </source>
</evidence>
<keyword evidence="3" id="KW-1185">Reference proteome</keyword>
<evidence type="ECO:0000313" key="3">
    <source>
        <dbReference type="Proteomes" id="UP000001555"/>
    </source>
</evidence>
<gene>
    <name evidence="1" type="ORF">IscW_ISCW021355</name>
</gene>
<reference evidence="2" key="2">
    <citation type="submission" date="2020-05" db="UniProtKB">
        <authorList>
            <consortium name="EnsemblMetazoa"/>
        </authorList>
    </citation>
    <scope>IDENTIFICATION</scope>
    <source>
        <strain evidence="2">wikel</strain>
    </source>
</reference>
<dbReference type="VEuPathDB" id="VectorBase:ISCI021355"/>
<dbReference type="EMBL" id="DS860059">
    <property type="protein sequence ID" value="EEC14000.1"/>
    <property type="molecule type" value="Genomic_DNA"/>
</dbReference>
<name>B7Q578_IXOSC</name>
<evidence type="ECO:0000313" key="1">
    <source>
        <dbReference type="EMBL" id="EEC14000.1"/>
    </source>
</evidence>
<dbReference type="InParanoid" id="B7Q578"/>
<dbReference type="Proteomes" id="UP000001555">
    <property type="component" value="Unassembled WGS sequence"/>
</dbReference>
<sequence length="136" mass="14902">MLLRGKTNFSPVVYILHRTLNKEQRCSTPMLVGDRVKCLREPPPTSSHFSRADAGEGATFSPACAPLKWKGLGGASPPTLSPSVTTGRRRSTNWLPFFVLCTCELAGAKFQAKSCAVFTLHHGCVRMADRNGFHRV</sequence>
<dbReference type="EMBL" id="ABJB010948459">
    <property type="status" value="NOT_ANNOTATED_CDS"/>
    <property type="molecule type" value="Genomic_DNA"/>
</dbReference>
<dbReference type="VEuPathDB" id="VectorBase:ISCW021355"/>
<dbReference type="AlphaFoldDB" id="B7Q578"/>
<dbReference type="EnsemblMetazoa" id="ISCW021355-RA">
    <property type="protein sequence ID" value="ISCW021355-PA"/>
    <property type="gene ID" value="ISCW021355"/>
</dbReference>
<protein>
    <submittedName>
        <fullName evidence="1 2">Uncharacterized protein</fullName>
    </submittedName>
</protein>
<accession>B7Q578</accession>
<dbReference type="HOGENOM" id="CLU_1877714_0_0_1"/>
<reference evidence="1 3" key="1">
    <citation type="submission" date="2008-03" db="EMBL/GenBank/DDBJ databases">
        <title>Annotation of Ixodes scapularis.</title>
        <authorList>
            <consortium name="Ixodes scapularis Genome Project Consortium"/>
            <person name="Caler E."/>
            <person name="Hannick L.I."/>
            <person name="Bidwell S."/>
            <person name="Joardar V."/>
            <person name="Thiagarajan M."/>
            <person name="Amedeo P."/>
            <person name="Galinsky K.J."/>
            <person name="Schobel S."/>
            <person name="Inman J."/>
            <person name="Hostetler J."/>
            <person name="Miller J."/>
            <person name="Hammond M."/>
            <person name="Megy K."/>
            <person name="Lawson D."/>
            <person name="Kodira C."/>
            <person name="Sutton G."/>
            <person name="Meyer J."/>
            <person name="Hill C.A."/>
            <person name="Birren B."/>
            <person name="Nene V."/>
            <person name="Collins F."/>
            <person name="Alarcon-Chaidez F."/>
            <person name="Wikel S."/>
            <person name="Strausberg R."/>
        </authorList>
    </citation>
    <scope>NUCLEOTIDE SEQUENCE [LARGE SCALE GENOMIC DNA]</scope>
    <source>
        <strain evidence="3">Wikel</strain>
        <strain evidence="1">Wikel colony</strain>
    </source>
</reference>
<proteinExistence type="predicted"/>
<dbReference type="PaxDb" id="6945-B7Q578"/>
<organism>
    <name type="scientific">Ixodes scapularis</name>
    <name type="common">Black-legged tick</name>
    <name type="synonym">Deer tick</name>
    <dbReference type="NCBI Taxonomy" id="6945"/>
    <lineage>
        <taxon>Eukaryota</taxon>
        <taxon>Metazoa</taxon>
        <taxon>Ecdysozoa</taxon>
        <taxon>Arthropoda</taxon>
        <taxon>Chelicerata</taxon>
        <taxon>Arachnida</taxon>
        <taxon>Acari</taxon>
        <taxon>Parasitiformes</taxon>
        <taxon>Ixodida</taxon>
        <taxon>Ixodoidea</taxon>
        <taxon>Ixodidae</taxon>
        <taxon>Ixodinae</taxon>
        <taxon>Ixodes</taxon>
    </lineage>
</organism>